<reference evidence="9" key="2">
    <citation type="journal article" date="2018" name="Plant J.">
        <title>The Sorghum bicolor reference genome: improved assembly, gene annotations, a transcriptome atlas, and signatures of genome organization.</title>
        <authorList>
            <person name="McCormick R.F."/>
            <person name="Truong S.K."/>
            <person name="Sreedasyam A."/>
            <person name="Jenkins J."/>
            <person name="Shu S."/>
            <person name="Sims D."/>
            <person name="Kennedy M."/>
            <person name="Amirebrahimi M."/>
            <person name="Weers B.D."/>
            <person name="McKinley B."/>
            <person name="Mattison A."/>
            <person name="Morishige D.T."/>
            <person name="Grimwood J."/>
            <person name="Schmutz J."/>
            <person name="Mullet J.E."/>
        </authorList>
    </citation>
    <scope>NUCLEOTIDE SEQUENCE [LARGE SCALE GENOMIC DNA]</scope>
    <source>
        <strain evidence="9">cv. BTx623</strain>
    </source>
</reference>
<sequence length="279" mass="29751">MAISSSFISGIMDELACRSFFSSIPQSPAFFSGAGGQHPVLEFSYCDVPEQWLEDDDGGGAEKLWDGTTATVLGTGAATPSAPAAGNHDDVSDKLPAAPAPPKRRRGRKPGPRTVGPVLSHVEAERQRRDRLNRRFCDLRAAVPTVSKMDRASLLADATAYIAELRGRAERVEIEAKQQQAVTAVVPPEAFKEKLEVRMLGQREAAALRLTTTAGTTPHDAAARLMVALCSLDLPVQHAYVCRVGGTTTVQDAVVDVPVALRDDGVLRAVLLRSLQGSG</sequence>
<evidence type="ECO:0000313" key="9">
    <source>
        <dbReference type="Proteomes" id="UP000000768"/>
    </source>
</evidence>
<dbReference type="GO" id="GO:0005634">
    <property type="term" value="C:nucleus"/>
    <property type="evidence" value="ECO:0000318"/>
    <property type="project" value="GO_Central"/>
</dbReference>
<dbReference type="OrthoDB" id="1433128at2759"/>
<comment type="similarity">
    <text evidence="1">Belongs to the bHLH protein family.</text>
</comment>
<dbReference type="PROSITE" id="PS50888">
    <property type="entry name" value="BHLH"/>
    <property type="match status" value="1"/>
</dbReference>
<comment type="subcellular location">
    <subcellularLocation>
        <location evidence="4">Nucleus</location>
    </subcellularLocation>
</comment>
<keyword evidence="3 4" id="KW-0804">Transcription</keyword>
<dbReference type="OMA" id="IMDELAC"/>
<dbReference type="Gramene" id="OQU80775">
    <property type="protein sequence ID" value="OQU80775"/>
    <property type="gene ID" value="SORBI_3007G183000"/>
</dbReference>
<keyword evidence="9" id="KW-1185">Reference proteome</keyword>
<dbReference type="InterPro" id="IPR045084">
    <property type="entry name" value="AIB/MYC-like"/>
</dbReference>
<dbReference type="PANTHER" id="PTHR11514">
    <property type="entry name" value="MYC"/>
    <property type="match status" value="1"/>
</dbReference>
<dbReference type="SMART" id="SM00353">
    <property type="entry name" value="HLH"/>
    <property type="match status" value="1"/>
</dbReference>
<dbReference type="InterPro" id="IPR036638">
    <property type="entry name" value="HLH_DNA-bd_sf"/>
</dbReference>
<feature type="region of interest" description="Disordered" evidence="6">
    <location>
        <begin position="74"/>
        <end position="125"/>
    </location>
</feature>
<evidence type="ECO:0000313" key="8">
    <source>
        <dbReference type="EMBL" id="OQU80775.1"/>
    </source>
</evidence>
<dbReference type="STRING" id="4558.A0A1Z5RBF9"/>
<dbReference type="eggNOG" id="ENOG502QS6Z">
    <property type="taxonomic scope" value="Eukaryota"/>
</dbReference>
<dbReference type="GO" id="GO:0000976">
    <property type="term" value="F:transcription cis-regulatory region binding"/>
    <property type="evidence" value="ECO:0000318"/>
    <property type="project" value="GO_Central"/>
</dbReference>
<feature type="compositionally biased region" description="Basic residues" evidence="6">
    <location>
        <begin position="102"/>
        <end position="111"/>
    </location>
</feature>
<dbReference type="KEGG" id="sbi:8057869"/>
<protein>
    <recommendedName>
        <fullName evidence="4">Transcription factor</fullName>
        <shortName evidence="4">bHLH transcription factor</shortName>
    </recommendedName>
    <alternativeName>
        <fullName evidence="4">Basic helix-loop-helix protein</fullName>
    </alternativeName>
</protein>
<dbReference type="Proteomes" id="UP000000768">
    <property type="component" value="Chromosome 7"/>
</dbReference>
<evidence type="ECO:0000256" key="5">
    <source>
        <dbReference type="SAM" id="Coils"/>
    </source>
</evidence>
<keyword evidence="4" id="KW-0539">Nucleus</keyword>
<dbReference type="EMBL" id="CM000766">
    <property type="protein sequence ID" value="OQU80775.1"/>
    <property type="molecule type" value="Genomic_DNA"/>
</dbReference>
<keyword evidence="2 4" id="KW-0805">Transcription regulation</keyword>
<dbReference type="SUPFAM" id="SSF47459">
    <property type="entry name" value="HLH, helix-loop-helix DNA-binding domain"/>
    <property type="match status" value="1"/>
</dbReference>
<dbReference type="PANTHER" id="PTHR11514:SF151">
    <property type="entry name" value="TRANSCRIPTION FACTOR"/>
    <property type="match status" value="1"/>
</dbReference>
<dbReference type="Gene3D" id="4.10.280.10">
    <property type="entry name" value="Helix-loop-helix DNA-binding domain"/>
    <property type="match status" value="1"/>
</dbReference>
<evidence type="ECO:0000256" key="6">
    <source>
        <dbReference type="SAM" id="MobiDB-lite"/>
    </source>
</evidence>
<name>A0A1Z5RBF9_SORBI</name>
<feature type="compositionally biased region" description="Low complexity" evidence="6">
    <location>
        <begin position="74"/>
        <end position="86"/>
    </location>
</feature>
<dbReference type="GO" id="GO:0003700">
    <property type="term" value="F:DNA-binding transcription factor activity"/>
    <property type="evidence" value="ECO:0000318"/>
    <property type="project" value="GO_Central"/>
</dbReference>
<feature type="coiled-coil region" evidence="5">
    <location>
        <begin position="155"/>
        <end position="182"/>
    </location>
</feature>
<accession>A0A1Z5RBF9</accession>
<evidence type="ECO:0000259" key="7">
    <source>
        <dbReference type="PROSITE" id="PS50888"/>
    </source>
</evidence>
<evidence type="ECO:0000256" key="2">
    <source>
        <dbReference type="ARBA" id="ARBA00023015"/>
    </source>
</evidence>
<dbReference type="InParanoid" id="A0A1Z5RBF9"/>
<dbReference type="Pfam" id="PF00010">
    <property type="entry name" value="HLH"/>
    <property type="match status" value="1"/>
</dbReference>
<evidence type="ECO:0000256" key="1">
    <source>
        <dbReference type="ARBA" id="ARBA00005510"/>
    </source>
</evidence>
<dbReference type="InterPro" id="IPR011598">
    <property type="entry name" value="bHLH_dom"/>
</dbReference>
<dbReference type="AlphaFoldDB" id="A0A1Z5RBF9"/>
<reference evidence="8 9" key="1">
    <citation type="journal article" date="2009" name="Nature">
        <title>The Sorghum bicolor genome and the diversification of grasses.</title>
        <authorList>
            <person name="Paterson A.H."/>
            <person name="Bowers J.E."/>
            <person name="Bruggmann R."/>
            <person name="Dubchak I."/>
            <person name="Grimwood J."/>
            <person name="Gundlach H."/>
            <person name="Haberer G."/>
            <person name="Hellsten U."/>
            <person name="Mitros T."/>
            <person name="Poliakov A."/>
            <person name="Schmutz J."/>
            <person name="Spannagl M."/>
            <person name="Tang H."/>
            <person name="Wang X."/>
            <person name="Wicker T."/>
            <person name="Bharti A.K."/>
            <person name="Chapman J."/>
            <person name="Feltus F.A."/>
            <person name="Gowik U."/>
            <person name="Grigoriev I.V."/>
            <person name="Lyons E."/>
            <person name="Maher C.A."/>
            <person name="Martis M."/>
            <person name="Narechania A."/>
            <person name="Otillar R.P."/>
            <person name="Penning B.W."/>
            <person name="Salamov A.A."/>
            <person name="Wang Y."/>
            <person name="Zhang L."/>
            <person name="Carpita N.C."/>
            <person name="Freeling M."/>
            <person name="Gingle A.R."/>
            <person name="Hash C.T."/>
            <person name="Keller B."/>
            <person name="Klein P."/>
            <person name="Kresovich S."/>
            <person name="McCann M.C."/>
            <person name="Ming R."/>
            <person name="Peterson D.G."/>
            <person name="Mehboob-ur-Rahman"/>
            <person name="Ware D."/>
            <person name="Westhoff P."/>
            <person name="Mayer K.F."/>
            <person name="Messing J."/>
            <person name="Rokhsar D.S."/>
        </authorList>
    </citation>
    <scope>NUCLEOTIDE SEQUENCE [LARGE SCALE GENOMIC DNA]</scope>
    <source>
        <strain evidence="9">cv. BTx623</strain>
    </source>
</reference>
<feature type="domain" description="BHLH" evidence="7">
    <location>
        <begin position="116"/>
        <end position="165"/>
    </location>
</feature>
<keyword evidence="5" id="KW-0175">Coiled coil</keyword>
<evidence type="ECO:0000256" key="4">
    <source>
        <dbReference type="RuleBase" id="RU369104"/>
    </source>
</evidence>
<dbReference type="GO" id="GO:0046983">
    <property type="term" value="F:protein dimerization activity"/>
    <property type="evidence" value="ECO:0007669"/>
    <property type="project" value="InterPro"/>
</dbReference>
<dbReference type="GO" id="GO:0006355">
    <property type="term" value="P:regulation of DNA-templated transcription"/>
    <property type="evidence" value="ECO:0000318"/>
    <property type="project" value="GO_Central"/>
</dbReference>
<organism evidence="8 9">
    <name type="scientific">Sorghum bicolor</name>
    <name type="common">Sorghum</name>
    <name type="synonym">Sorghum vulgare</name>
    <dbReference type="NCBI Taxonomy" id="4558"/>
    <lineage>
        <taxon>Eukaryota</taxon>
        <taxon>Viridiplantae</taxon>
        <taxon>Streptophyta</taxon>
        <taxon>Embryophyta</taxon>
        <taxon>Tracheophyta</taxon>
        <taxon>Spermatophyta</taxon>
        <taxon>Magnoliopsida</taxon>
        <taxon>Liliopsida</taxon>
        <taxon>Poales</taxon>
        <taxon>Poaceae</taxon>
        <taxon>PACMAD clade</taxon>
        <taxon>Panicoideae</taxon>
        <taxon>Andropogonodae</taxon>
        <taxon>Andropogoneae</taxon>
        <taxon>Sorghinae</taxon>
        <taxon>Sorghum</taxon>
    </lineage>
</organism>
<evidence type="ECO:0000256" key="3">
    <source>
        <dbReference type="ARBA" id="ARBA00023163"/>
    </source>
</evidence>
<gene>
    <name evidence="8" type="ORF">SORBI_3007G183000</name>
</gene>
<proteinExistence type="inferred from homology"/>